<dbReference type="EMBL" id="AM920437">
    <property type="protein sequence ID" value="CAP98108.1"/>
    <property type="molecule type" value="Genomic_DNA"/>
</dbReference>
<proteinExistence type="predicted"/>
<dbReference type="HOGENOM" id="CLU_2292602_0_0_1"/>
<organism evidence="1 2">
    <name type="scientific">Penicillium rubens (strain ATCC 28089 / DSM 1075 / NRRL 1951 / Wisconsin 54-1255)</name>
    <name type="common">Penicillium chrysogenum</name>
    <dbReference type="NCBI Taxonomy" id="500485"/>
    <lineage>
        <taxon>Eukaryota</taxon>
        <taxon>Fungi</taxon>
        <taxon>Dikarya</taxon>
        <taxon>Ascomycota</taxon>
        <taxon>Pezizomycotina</taxon>
        <taxon>Eurotiomycetes</taxon>
        <taxon>Eurotiomycetidae</taxon>
        <taxon>Eurotiales</taxon>
        <taxon>Aspergillaceae</taxon>
        <taxon>Penicillium</taxon>
        <taxon>Penicillium chrysogenum species complex</taxon>
    </lineage>
</organism>
<sequence>MPSSDWTNQKYSGRVGLMETGDRDLIGKLCLWAHKQRLGVTQYAEVNWGFKACDETEALKTGAHKLIERVYSGNEGCVREVDTSGGLGTDASLPSAVIPSL</sequence>
<name>B6HS86_PENRW</name>
<dbReference type="VEuPathDB" id="FungiDB:PCH_Pc22g08200"/>
<dbReference type="Proteomes" id="UP000000724">
    <property type="component" value="Contig Pc00c22"/>
</dbReference>
<protein>
    <submittedName>
        <fullName evidence="1">Uncharacterized protein</fullName>
    </submittedName>
</protein>
<evidence type="ECO:0000313" key="2">
    <source>
        <dbReference type="Proteomes" id="UP000000724"/>
    </source>
</evidence>
<gene>
    <name evidence="1" type="ORF">Pc22g08200</name>
    <name evidence="1" type="ORF">PCH_Pc22g08200</name>
</gene>
<dbReference type="AlphaFoldDB" id="B6HS86"/>
<evidence type="ECO:0000313" key="1">
    <source>
        <dbReference type="EMBL" id="CAP98108.1"/>
    </source>
</evidence>
<accession>B6HS86</accession>
<reference evidence="1 2" key="1">
    <citation type="journal article" date="2008" name="Nat. Biotechnol.">
        <title>Genome sequencing and analysis of the filamentous fungus Penicillium chrysogenum.</title>
        <authorList>
            <person name="van den Berg M.A."/>
            <person name="Albang R."/>
            <person name="Albermann K."/>
            <person name="Badger J.H."/>
            <person name="Daran J.-M."/>
            <person name="Driessen A.J.M."/>
            <person name="Garcia-Estrada C."/>
            <person name="Fedorova N.D."/>
            <person name="Harris D.M."/>
            <person name="Heijne W.H.M."/>
            <person name="Joardar V.S."/>
            <person name="Kiel J.A.K.W."/>
            <person name="Kovalchuk A."/>
            <person name="Martin J.F."/>
            <person name="Nierman W.C."/>
            <person name="Nijland J.G."/>
            <person name="Pronk J.T."/>
            <person name="Roubos J.A."/>
            <person name="van der Klei I.J."/>
            <person name="van Peij N.N.M.E."/>
            <person name="Veenhuis M."/>
            <person name="von Doehren H."/>
            <person name="Wagner C."/>
            <person name="Wortman J.R."/>
            <person name="Bovenberg R.A.L."/>
        </authorList>
    </citation>
    <scope>NUCLEOTIDE SEQUENCE [LARGE SCALE GENOMIC DNA]</scope>
    <source>
        <strain evidence="2">ATCC 28089 / DSM 1075 / NRRL 1951 / Wisconsin 54-1255</strain>
    </source>
</reference>
<keyword evidence="2" id="KW-1185">Reference proteome</keyword>